<dbReference type="eggNOG" id="arCOG10694">
    <property type="taxonomic scope" value="Archaea"/>
</dbReference>
<dbReference type="RefSeq" id="WP_318249148.1">
    <property type="nucleotide sequence ID" value="NZ_CP009552.1"/>
</dbReference>
<evidence type="ECO:0000313" key="1">
    <source>
        <dbReference type="EMBL" id="AIY90424.1"/>
    </source>
</evidence>
<dbReference type="Proteomes" id="UP000030624">
    <property type="component" value="Chromosome"/>
</dbReference>
<name>A0A0A7GEF5_GEOAI</name>
<reference evidence="1 2" key="1">
    <citation type="journal article" date="2015" name="Appl. Environ. Microbiol.">
        <title>The Geoglobus acetivorans genome: Fe(III) reduction, acetate utilization, autotrophic growth, and degradation of aromatic compounds in a hyperthermophilic archaeon.</title>
        <authorList>
            <person name="Mardanov A.V."/>
            <person name="Slododkina G.B."/>
            <person name="Slobodkin A.I."/>
            <person name="Beletsky A.V."/>
            <person name="Gavrilov S.N."/>
            <person name="Kublanov I.V."/>
            <person name="Bonch-Osmolovskaya E.A."/>
            <person name="Skryabin K.G."/>
            <person name="Ravin N.V."/>
        </authorList>
    </citation>
    <scope>NUCLEOTIDE SEQUENCE [LARGE SCALE GENOMIC DNA]</scope>
    <source>
        <strain evidence="1 2">SBH6</strain>
    </source>
</reference>
<organism evidence="1 2">
    <name type="scientific">Geoglobus acetivorans</name>
    <dbReference type="NCBI Taxonomy" id="565033"/>
    <lineage>
        <taxon>Archaea</taxon>
        <taxon>Methanobacteriati</taxon>
        <taxon>Methanobacteriota</taxon>
        <taxon>Archaeoglobi</taxon>
        <taxon>Archaeoglobales</taxon>
        <taxon>Archaeoglobaceae</taxon>
        <taxon>Geoglobus</taxon>
    </lineage>
</organism>
<dbReference type="AlphaFoldDB" id="A0A0A7GEF5"/>
<gene>
    <name evidence="1" type="ORF">GACE_1383</name>
</gene>
<dbReference type="STRING" id="565033.GACE_1383"/>
<dbReference type="KEGG" id="gac:GACE_1383"/>
<dbReference type="HOGENOM" id="CLU_2695579_0_0_2"/>
<protein>
    <submittedName>
        <fullName evidence="1">Uncharacterized protein</fullName>
    </submittedName>
</protein>
<dbReference type="EMBL" id="CP009552">
    <property type="protein sequence ID" value="AIY90424.1"/>
    <property type="molecule type" value="Genomic_DNA"/>
</dbReference>
<proteinExistence type="predicted"/>
<sequence>MLKCKTCGKELKENEEGITWRKCSICKEPVCFDDIHYIGTWMRGLYKDYVTVIPVCEDELPRKRLKKELEQRL</sequence>
<evidence type="ECO:0000313" key="2">
    <source>
        <dbReference type="Proteomes" id="UP000030624"/>
    </source>
</evidence>
<accession>A0A0A7GEF5</accession>
<dbReference type="GeneID" id="24797968"/>